<dbReference type="Proteomes" id="UP001164929">
    <property type="component" value="Chromosome 9"/>
</dbReference>
<comment type="caution">
    <text evidence="2">The sequence shown here is derived from an EMBL/GenBank/DDBJ whole genome shotgun (WGS) entry which is preliminary data.</text>
</comment>
<protein>
    <submittedName>
        <fullName evidence="2">Uncharacterized protein</fullName>
    </submittedName>
</protein>
<accession>A0AAD6Q9C1</accession>
<dbReference type="EMBL" id="JAQIZT010000009">
    <property type="protein sequence ID" value="KAJ6984039.1"/>
    <property type="molecule type" value="Genomic_DNA"/>
</dbReference>
<evidence type="ECO:0000313" key="2">
    <source>
        <dbReference type="EMBL" id="KAJ6984039.1"/>
    </source>
</evidence>
<sequence>MKKPNNGLPTSQHIAHTTERQQIH</sequence>
<evidence type="ECO:0000256" key="1">
    <source>
        <dbReference type="SAM" id="MobiDB-lite"/>
    </source>
</evidence>
<dbReference type="AlphaFoldDB" id="A0AAD6Q9C1"/>
<name>A0AAD6Q9C1_9ROSI</name>
<proteinExistence type="predicted"/>
<reference evidence="2" key="1">
    <citation type="journal article" date="2023" name="Mol. Ecol. Resour.">
        <title>Chromosome-level genome assembly of a triploid poplar Populus alba 'Berolinensis'.</title>
        <authorList>
            <person name="Chen S."/>
            <person name="Yu Y."/>
            <person name="Wang X."/>
            <person name="Wang S."/>
            <person name="Zhang T."/>
            <person name="Zhou Y."/>
            <person name="He R."/>
            <person name="Meng N."/>
            <person name="Wang Y."/>
            <person name="Liu W."/>
            <person name="Liu Z."/>
            <person name="Liu J."/>
            <person name="Guo Q."/>
            <person name="Huang H."/>
            <person name="Sederoff R.R."/>
            <person name="Wang G."/>
            <person name="Qu G."/>
            <person name="Chen S."/>
        </authorList>
    </citation>
    <scope>NUCLEOTIDE SEQUENCE</scope>
    <source>
        <strain evidence="2">SC-2020</strain>
    </source>
</reference>
<feature type="region of interest" description="Disordered" evidence="1">
    <location>
        <begin position="1"/>
        <end position="24"/>
    </location>
</feature>
<gene>
    <name evidence="2" type="ORF">NC653_022304</name>
</gene>
<evidence type="ECO:0000313" key="3">
    <source>
        <dbReference type="Proteomes" id="UP001164929"/>
    </source>
</evidence>
<organism evidence="2 3">
    <name type="scientific">Populus alba x Populus x berolinensis</name>
    <dbReference type="NCBI Taxonomy" id="444605"/>
    <lineage>
        <taxon>Eukaryota</taxon>
        <taxon>Viridiplantae</taxon>
        <taxon>Streptophyta</taxon>
        <taxon>Embryophyta</taxon>
        <taxon>Tracheophyta</taxon>
        <taxon>Spermatophyta</taxon>
        <taxon>Magnoliopsida</taxon>
        <taxon>eudicotyledons</taxon>
        <taxon>Gunneridae</taxon>
        <taxon>Pentapetalae</taxon>
        <taxon>rosids</taxon>
        <taxon>fabids</taxon>
        <taxon>Malpighiales</taxon>
        <taxon>Salicaceae</taxon>
        <taxon>Saliceae</taxon>
        <taxon>Populus</taxon>
    </lineage>
</organism>
<keyword evidence="3" id="KW-1185">Reference proteome</keyword>